<evidence type="ECO:0000313" key="4">
    <source>
        <dbReference type="EMBL" id="UQX87504.1"/>
    </source>
</evidence>
<feature type="compositionally biased region" description="Low complexity" evidence="3">
    <location>
        <begin position="46"/>
        <end position="62"/>
    </location>
</feature>
<dbReference type="RefSeq" id="WP_249770087.1">
    <property type="nucleotide sequence ID" value="NZ_CP097332.1"/>
</dbReference>
<organism evidence="4 5">
    <name type="scientific">Jatrophihabitans telluris</name>
    <dbReference type="NCBI Taxonomy" id="2038343"/>
    <lineage>
        <taxon>Bacteria</taxon>
        <taxon>Bacillati</taxon>
        <taxon>Actinomycetota</taxon>
        <taxon>Actinomycetes</taxon>
        <taxon>Jatrophihabitantales</taxon>
        <taxon>Jatrophihabitantaceae</taxon>
        <taxon>Jatrophihabitans</taxon>
    </lineage>
</organism>
<sequence length="178" mass="18824">MLNLRAALRRRPLLALIVLILLLVVGYAARGLDSSGNPTRPSHQHTTGTSGPAAGTASVTGSRRPGPIGPQVPGSSLSRTGQPLPDGAVALSGLPAQASTTVRLILRGGPFPYSRDGVVFDNAERLLAPHPHGYYHEYTVPTPGESDRGARRIITGRGGEYYYTGDHYASFVSVDITR</sequence>
<reference evidence="4" key="1">
    <citation type="journal article" date="2018" name="Int. J. Syst. Evol. Microbiol.">
        <title>Jatrophihabitans telluris sp. nov., isolated from sediment soil of lava forest wetlands and the emended description of the genus Jatrophihabitans.</title>
        <authorList>
            <person name="Lee K.C."/>
            <person name="Suh M.K."/>
            <person name="Eom M.K."/>
            <person name="Kim K.K."/>
            <person name="Kim J.S."/>
            <person name="Kim D.S."/>
            <person name="Ko S.H."/>
            <person name="Shin Y.K."/>
            <person name="Lee J.S."/>
        </authorList>
    </citation>
    <scope>NUCLEOTIDE SEQUENCE</scope>
    <source>
        <strain evidence="4">N237</strain>
    </source>
</reference>
<protein>
    <submittedName>
        <fullName evidence="4">Uncharacterized protein</fullName>
    </submittedName>
</protein>
<dbReference type="EMBL" id="CP097332">
    <property type="protein sequence ID" value="UQX87504.1"/>
    <property type="molecule type" value="Genomic_DNA"/>
</dbReference>
<dbReference type="Proteomes" id="UP001056336">
    <property type="component" value="Chromosome"/>
</dbReference>
<evidence type="ECO:0000313" key="5">
    <source>
        <dbReference type="Proteomes" id="UP001056336"/>
    </source>
</evidence>
<gene>
    <name evidence="4" type="ORF">M6D93_14500</name>
</gene>
<evidence type="ECO:0000256" key="1">
    <source>
        <dbReference type="ARBA" id="ARBA00022722"/>
    </source>
</evidence>
<dbReference type="InterPro" id="IPR016191">
    <property type="entry name" value="Ribonuclease/ribotoxin"/>
</dbReference>
<feature type="region of interest" description="Disordered" evidence="3">
    <location>
        <begin position="35"/>
        <end position="89"/>
    </location>
</feature>
<dbReference type="Pfam" id="PF00545">
    <property type="entry name" value="Ribonuclease"/>
    <property type="match status" value="1"/>
</dbReference>
<dbReference type="SUPFAM" id="SSF53933">
    <property type="entry name" value="Microbial ribonucleases"/>
    <property type="match status" value="1"/>
</dbReference>
<name>A0ABY4QX37_9ACTN</name>
<keyword evidence="2" id="KW-0378">Hydrolase</keyword>
<accession>A0ABY4QX37</accession>
<keyword evidence="1" id="KW-0540">Nuclease</keyword>
<evidence type="ECO:0000256" key="3">
    <source>
        <dbReference type="SAM" id="MobiDB-lite"/>
    </source>
</evidence>
<reference evidence="4" key="2">
    <citation type="submission" date="2022-05" db="EMBL/GenBank/DDBJ databases">
        <authorList>
            <person name="Kim J.-S."/>
            <person name="Lee K."/>
            <person name="Suh M."/>
            <person name="Eom M."/>
            <person name="Kim J.-S."/>
            <person name="Kim D.-S."/>
            <person name="Ko S.-H."/>
            <person name="Shin Y."/>
            <person name="Lee J.-S."/>
        </authorList>
    </citation>
    <scope>NUCLEOTIDE SEQUENCE</scope>
    <source>
        <strain evidence="4">N237</strain>
    </source>
</reference>
<evidence type="ECO:0000256" key="2">
    <source>
        <dbReference type="ARBA" id="ARBA00022801"/>
    </source>
</evidence>
<proteinExistence type="predicted"/>
<feature type="compositionally biased region" description="Polar residues" evidence="3">
    <location>
        <begin position="35"/>
        <end position="45"/>
    </location>
</feature>
<dbReference type="InterPro" id="IPR000026">
    <property type="entry name" value="N1-like"/>
</dbReference>
<dbReference type="Gene3D" id="3.10.450.30">
    <property type="entry name" value="Microbial ribonucleases"/>
    <property type="match status" value="1"/>
</dbReference>
<keyword evidence="5" id="KW-1185">Reference proteome</keyword>